<keyword evidence="1" id="KW-1185">Reference proteome</keyword>
<organism evidence="1 2">
    <name type="scientific">Plectus sambesii</name>
    <dbReference type="NCBI Taxonomy" id="2011161"/>
    <lineage>
        <taxon>Eukaryota</taxon>
        <taxon>Metazoa</taxon>
        <taxon>Ecdysozoa</taxon>
        <taxon>Nematoda</taxon>
        <taxon>Chromadorea</taxon>
        <taxon>Plectida</taxon>
        <taxon>Plectina</taxon>
        <taxon>Plectoidea</taxon>
        <taxon>Plectidae</taxon>
        <taxon>Plectus</taxon>
    </lineage>
</organism>
<reference evidence="2" key="1">
    <citation type="submission" date="2022-11" db="UniProtKB">
        <authorList>
            <consortium name="WormBaseParasite"/>
        </authorList>
    </citation>
    <scope>IDENTIFICATION</scope>
</reference>
<proteinExistence type="predicted"/>
<evidence type="ECO:0000313" key="1">
    <source>
        <dbReference type="Proteomes" id="UP000887566"/>
    </source>
</evidence>
<dbReference type="Proteomes" id="UP000887566">
    <property type="component" value="Unplaced"/>
</dbReference>
<protein>
    <submittedName>
        <fullName evidence="2">Uncharacterized protein</fullName>
    </submittedName>
</protein>
<dbReference type="WBParaSite" id="PSAMB.scaffold5121size12595.g25957.t1">
    <property type="protein sequence ID" value="PSAMB.scaffold5121size12595.g25957.t1"/>
    <property type="gene ID" value="PSAMB.scaffold5121size12595.g25957"/>
</dbReference>
<dbReference type="AlphaFoldDB" id="A0A914WWQ4"/>
<name>A0A914WWQ4_9BILA</name>
<evidence type="ECO:0000313" key="2">
    <source>
        <dbReference type="WBParaSite" id="PSAMB.scaffold5121size12595.g25957.t1"/>
    </source>
</evidence>
<accession>A0A914WWQ4</accession>
<sequence>MNIVQFILPAKRRRFCEVNARMKNVIDESMRDVEEIILSQTEPSTTDCRLEMKTAHPYAYAPKTVQEMFKILNIKGAFLQLLHLHLASCRVVFDNCVTLGALLVYLRERSRSVRSLSLLPSPKCCCAIKMRDCTTEDNCSIYVSGSQPTPRQARTCAIRRRCAL</sequence>